<dbReference type="GO" id="GO:0000155">
    <property type="term" value="F:phosphorelay sensor kinase activity"/>
    <property type="evidence" value="ECO:0007669"/>
    <property type="project" value="InterPro"/>
</dbReference>
<feature type="modified residue" description="4-aspartylphosphate" evidence="7">
    <location>
        <position position="957"/>
    </location>
</feature>
<accession>A0A829YLS6</accession>
<dbReference type="SUPFAM" id="SSF55781">
    <property type="entry name" value="GAF domain-like"/>
    <property type="match status" value="1"/>
</dbReference>
<dbReference type="Proteomes" id="UP000445000">
    <property type="component" value="Unassembled WGS sequence"/>
</dbReference>
<dbReference type="PANTHER" id="PTHR45339">
    <property type="entry name" value="HYBRID SIGNAL TRANSDUCTION HISTIDINE KINASE J"/>
    <property type="match status" value="1"/>
</dbReference>
<evidence type="ECO:0000256" key="5">
    <source>
        <dbReference type="ARBA" id="ARBA00022777"/>
    </source>
</evidence>
<dbReference type="CDD" id="cd00156">
    <property type="entry name" value="REC"/>
    <property type="match status" value="1"/>
</dbReference>
<keyword evidence="4" id="KW-0808">Transferase</keyword>
<evidence type="ECO:0000256" key="2">
    <source>
        <dbReference type="ARBA" id="ARBA00012438"/>
    </source>
</evidence>
<keyword evidence="10" id="KW-1133">Transmembrane helix</keyword>
<feature type="domain" description="Response regulatory" evidence="12">
    <location>
        <begin position="761"/>
        <end position="877"/>
    </location>
</feature>
<dbReference type="CDD" id="cd17546">
    <property type="entry name" value="REC_hyHK_CKI1_RcsC-like"/>
    <property type="match status" value="1"/>
</dbReference>
<dbReference type="SUPFAM" id="SSF55874">
    <property type="entry name" value="ATPase domain of HSP90 chaperone/DNA topoisomerase II/histidine kinase"/>
    <property type="match status" value="1"/>
</dbReference>
<evidence type="ECO:0000259" key="11">
    <source>
        <dbReference type="PROSITE" id="PS50109"/>
    </source>
</evidence>
<dbReference type="SUPFAM" id="SSF52172">
    <property type="entry name" value="CheY-like"/>
    <property type="match status" value="3"/>
</dbReference>
<feature type="modified residue" description="4-aspartylphosphate" evidence="7">
    <location>
        <position position="687"/>
    </location>
</feature>
<evidence type="ECO:0000256" key="6">
    <source>
        <dbReference type="ARBA" id="ARBA00023012"/>
    </source>
</evidence>
<feature type="coiled-coil region" evidence="8">
    <location>
        <begin position="276"/>
        <end position="363"/>
    </location>
</feature>
<dbReference type="CDD" id="cd00082">
    <property type="entry name" value="HisKA"/>
    <property type="match status" value="1"/>
</dbReference>
<feature type="region of interest" description="Disordered" evidence="9">
    <location>
        <begin position="597"/>
        <end position="623"/>
    </location>
</feature>
<dbReference type="InterPro" id="IPR003018">
    <property type="entry name" value="GAF"/>
</dbReference>
<dbReference type="InterPro" id="IPR011006">
    <property type="entry name" value="CheY-like_superfamily"/>
</dbReference>
<dbReference type="Gene3D" id="3.40.50.2300">
    <property type="match status" value="3"/>
</dbReference>
<feature type="modified residue" description="4-aspartylphosphate" evidence="7">
    <location>
        <position position="810"/>
    </location>
</feature>
<evidence type="ECO:0000259" key="12">
    <source>
        <dbReference type="PROSITE" id="PS50110"/>
    </source>
</evidence>
<evidence type="ECO:0000256" key="10">
    <source>
        <dbReference type="SAM" id="Phobius"/>
    </source>
</evidence>
<dbReference type="SMART" id="SM00387">
    <property type="entry name" value="HATPase_c"/>
    <property type="match status" value="1"/>
</dbReference>
<evidence type="ECO:0000313" key="14">
    <source>
        <dbReference type="Proteomes" id="UP000445000"/>
    </source>
</evidence>
<dbReference type="AlphaFoldDB" id="A0A829YLS6"/>
<dbReference type="PRINTS" id="PR00344">
    <property type="entry name" value="BCTRLSENSOR"/>
</dbReference>
<dbReference type="SMART" id="SM00388">
    <property type="entry name" value="HisKA"/>
    <property type="match status" value="1"/>
</dbReference>
<evidence type="ECO:0000256" key="8">
    <source>
        <dbReference type="SAM" id="Coils"/>
    </source>
</evidence>
<dbReference type="PANTHER" id="PTHR45339:SF1">
    <property type="entry name" value="HYBRID SIGNAL TRANSDUCTION HISTIDINE KINASE J"/>
    <property type="match status" value="1"/>
</dbReference>
<dbReference type="Gene3D" id="1.10.287.130">
    <property type="match status" value="1"/>
</dbReference>
<organism evidence="13 14">
    <name type="scientific">Steroidobacter agaridevorans</name>
    <dbReference type="NCBI Taxonomy" id="2695856"/>
    <lineage>
        <taxon>Bacteria</taxon>
        <taxon>Pseudomonadati</taxon>
        <taxon>Pseudomonadota</taxon>
        <taxon>Gammaproteobacteria</taxon>
        <taxon>Steroidobacterales</taxon>
        <taxon>Steroidobacteraceae</taxon>
        <taxon>Steroidobacter</taxon>
    </lineage>
</organism>
<dbReference type="Gene3D" id="3.30.450.40">
    <property type="match status" value="1"/>
</dbReference>
<protein>
    <recommendedName>
        <fullName evidence="2">histidine kinase</fullName>
        <ecNumber evidence="2">2.7.13.3</ecNumber>
    </recommendedName>
</protein>
<keyword evidence="6" id="KW-0902">Two-component regulatory system</keyword>
<dbReference type="InterPro" id="IPR003594">
    <property type="entry name" value="HATPase_dom"/>
</dbReference>
<dbReference type="Pfam" id="PF00512">
    <property type="entry name" value="HisKA"/>
    <property type="match status" value="1"/>
</dbReference>
<proteinExistence type="predicted"/>
<dbReference type="SMART" id="SM00065">
    <property type="entry name" value="GAF"/>
    <property type="match status" value="1"/>
</dbReference>
<evidence type="ECO:0000256" key="3">
    <source>
        <dbReference type="ARBA" id="ARBA00022553"/>
    </source>
</evidence>
<dbReference type="Pfam" id="PF02518">
    <property type="entry name" value="HATPase_c"/>
    <property type="match status" value="1"/>
</dbReference>
<dbReference type="FunFam" id="3.30.565.10:FF:000010">
    <property type="entry name" value="Sensor histidine kinase RcsC"/>
    <property type="match status" value="1"/>
</dbReference>
<keyword evidence="5" id="KW-0418">Kinase</keyword>
<dbReference type="SUPFAM" id="SSF47384">
    <property type="entry name" value="Homodimeric domain of signal transducing histidine kinase"/>
    <property type="match status" value="1"/>
</dbReference>
<evidence type="ECO:0000256" key="4">
    <source>
        <dbReference type="ARBA" id="ARBA00022679"/>
    </source>
</evidence>
<evidence type="ECO:0000256" key="9">
    <source>
        <dbReference type="SAM" id="MobiDB-lite"/>
    </source>
</evidence>
<feature type="domain" description="Histidine kinase" evidence="11">
    <location>
        <begin position="373"/>
        <end position="594"/>
    </location>
</feature>
<dbReference type="EMBL" id="BLJN01000007">
    <property type="protein sequence ID" value="GFE83841.1"/>
    <property type="molecule type" value="Genomic_DNA"/>
</dbReference>
<feature type="transmembrane region" description="Helical" evidence="10">
    <location>
        <begin position="12"/>
        <end position="29"/>
    </location>
</feature>
<dbReference type="InterPro" id="IPR036890">
    <property type="entry name" value="HATPase_C_sf"/>
</dbReference>
<dbReference type="Pfam" id="PF00072">
    <property type="entry name" value="Response_reg"/>
    <property type="match status" value="3"/>
</dbReference>
<name>A0A829YLS6_9GAMM</name>
<dbReference type="InterPro" id="IPR036097">
    <property type="entry name" value="HisK_dim/P_sf"/>
</dbReference>
<sequence length="1032" mass="114415">MRKRFEKETHNGWYVFIAASMLAIFVVDLQTRVGVATWLFYLIPLGASIFLTRPGAPIAVAAVSTLLIIVDFQFSAEGTAPLIAMLNRTFATVVIWAFAFQTRMSIMSRQSLRKQDWMRTAESTLSQRLLGELTLTDVGERIATFVSEYLGASVGALYARQDAAGAVFIGGYAVPAAHPARVSIALDDGLVGQVLKDRKAIYLKSVPAGGLEISGALGTIRPKTLIVTPVIADGETLGALELGFIDVPGRADLELLELLSEPMGVAIRTARLRTEREELLRATQAQSEELQTQQEELRVSNEELEQQSNMLRDSQARLETQQAELEQTNVQLEEHMQMLAHQNDDLDAARRELVAKATELERSNQFKSEFLANMSHELRTPLNSSLILAKLLADNASGNLTEEQVKFARNIYSAGNDLLELINDILDLSKIEARQIDLKREHIGLRPLLDNMGQMFRPMAAQKRVELELTLASDAPTELETDSQRLRQILRNLLSNALKFTMQGKVSLKIFMRAGSGDIAFAVEDTGIGIPPDKQEIIFEPFRQADGTTNRRFGGTGLGLSISRELAAMLGGHIELHSESGRGSTFTLVLPRSMPAQEEKADRVVPPPPVSAPVRSRESKVTERIPQPVPSLANGARLLLIVEDDATFAQTIAMLASGLQFECMIAHTADEGIEMALKHRPTAIVLDIRLPDHTGLTVLDRLKHDPATRHIPIQVISGHDYTHVALEMGAANVLRKPVEREQLLSSLTALASKANDAATRAVLIVEDNAMQRDSIEHLLRSEQVQTVAVASAADALEKLRSSTFDCMVLDLALPDASGYELLEKMATDETYSFPPVIVYTGRTLSADEEQQLRRYSKSIIIKGTRSPERLLDEVTLFLHRVEASLPAEQQRMLRVARSRESVFEKRRILLVEDDVRNVFAITRVLEPHGAILEIARNGREALDVLARSPEMDLVLMDIMMPEMDGFEATRAIRAERRWANLPIIALTAKAMPDDRQKCLQAGANDYITKPIDIEKLLSLLRIWMPVRRGAPR</sequence>
<keyword evidence="10" id="KW-0472">Membrane</keyword>
<comment type="catalytic activity">
    <reaction evidence="1">
        <text>ATP + protein L-histidine = ADP + protein N-phospho-L-histidine.</text>
        <dbReference type="EC" id="2.7.13.3"/>
    </reaction>
</comment>
<dbReference type="PROSITE" id="PS50110">
    <property type="entry name" value="RESPONSE_REGULATORY"/>
    <property type="match status" value="3"/>
</dbReference>
<keyword evidence="14" id="KW-1185">Reference proteome</keyword>
<keyword evidence="10" id="KW-0812">Transmembrane</keyword>
<dbReference type="EC" id="2.7.13.3" evidence="2"/>
<dbReference type="CDD" id="cd16922">
    <property type="entry name" value="HATPase_EvgS-ArcB-TorS-like"/>
    <property type="match status" value="1"/>
</dbReference>
<comment type="caution">
    <text evidence="13">The sequence shown here is derived from an EMBL/GenBank/DDBJ whole genome shotgun (WGS) entry which is preliminary data.</text>
</comment>
<dbReference type="InterPro" id="IPR001789">
    <property type="entry name" value="Sig_transdc_resp-reg_receiver"/>
</dbReference>
<evidence type="ECO:0000313" key="13">
    <source>
        <dbReference type="EMBL" id="GFE83841.1"/>
    </source>
</evidence>
<keyword evidence="3 7" id="KW-0597">Phosphoprotein</keyword>
<feature type="transmembrane region" description="Helical" evidence="10">
    <location>
        <begin position="82"/>
        <end position="100"/>
    </location>
</feature>
<dbReference type="Pfam" id="PF13185">
    <property type="entry name" value="GAF_2"/>
    <property type="match status" value="1"/>
</dbReference>
<dbReference type="InterPro" id="IPR005467">
    <property type="entry name" value="His_kinase_dom"/>
</dbReference>
<feature type="domain" description="Response regulatory" evidence="12">
    <location>
        <begin position="907"/>
        <end position="1024"/>
    </location>
</feature>
<keyword evidence="8" id="KW-0175">Coiled coil</keyword>
<feature type="transmembrane region" description="Helical" evidence="10">
    <location>
        <begin position="58"/>
        <end position="76"/>
    </location>
</feature>
<dbReference type="Gene3D" id="3.30.565.10">
    <property type="entry name" value="Histidine kinase-like ATPase, C-terminal domain"/>
    <property type="match status" value="1"/>
</dbReference>
<dbReference type="PROSITE" id="PS50109">
    <property type="entry name" value="HIS_KIN"/>
    <property type="match status" value="1"/>
</dbReference>
<dbReference type="InterPro" id="IPR004358">
    <property type="entry name" value="Sig_transdc_His_kin-like_C"/>
</dbReference>
<reference evidence="14" key="1">
    <citation type="submission" date="2020-01" db="EMBL/GenBank/DDBJ databases">
        <title>'Steroidobacter agaridevorans' sp. nov., agar-degrading bacteria isolated from rhizosphere soils.</title>
        <authorList>
            <person name="Ikenaga M."/>
            <person name="Kataoka M."/>
            <person name="Murouchi A."/>
            <person name="Katsuragi S."/>
            <person name="Sakai M."/>
        </authorList>
    </citation>
    <scope>NUCLEOTIDE SEQUENCE [LARGE SCALE GENOMIC DNA]</scope>
    <source>
        <strain evidence="14">YU21-B</strain>
    </source>
</reference>
<gene>
    <name evidence="13" type="ORF">GCM10011487_58410</name>
</gene>
<evidence type="ECO:0000256" key="1">
    <source>
        <dbReference type="ARBA" id="ARBA00000085"/>
    </source>
</evidence>
<evidence type="ECO:0000256" key="7">
    <source>
        <dbReference type="PROSITE-ProRule" id="PRU00169"/>
    </source>
</evidence>
<dbReference type="InterPro" id="IPR029016">
    <property type="entry name" value="GAF-like_dom_sf"/>
</dbReference>
<dbReference type="InterPro" id="IPR003661">
    <property type="entry name" value="HisK_dim/P_dom"/>
</dbReference>
<feature type="domain" description="Response regulatory" evidence="12">
    <location>
        <begin position="638"/>
        <end position="751"/>
    </location>
</feature>
<dbReference type="SMART" id="SM00448">
    <property type="entry name" value="REC"/>
    <property type="match status" value="3"/>
</dbReference>